<keyword evidence="4" id="KW-0150">Chloroplast</keyword>
<evidence type="ECO:0000256" key="1">
    <source>
        <dbReference type="ARBA" id="ARBA00004229"/>
    </source>
</evidence>
<dbReference type="PANTHER" id="PTHR46132">
    <property type="entry name" value="DIGALACTOSYLDIACYLGLYCEROL SYNTHASE 2, CHLOROPLASTIC"/>
    <property type="match status" value="1"/>
</dbReference>
<organism evidence="8 9">
    <name type="scientific">Tanacetum coccineum</name>
    <dbReference type="NCBI Taxonomy" id="301880"/>
    <lineage>
        <taxon>Eukaryota</taxon>
        <taxon>Viridiplantae</taxon>
        <taxon>Streptophyta</taxon>
        <taxon>Embryophyta</taxon>
        <taxon>Tracheophyta</taxon>
        <taxon>Spermatophyta</taxon>
        <taxon>Magnoliopsida</taxon>
        <taxon>eudicotyledons</taxon>
        <taxon>Gunneridae</taxon>
        <taxon>Pentapetalae</taxon>
        <taxon>asterids</taxon>
        <taxon>campanulids</taxon>
        <taxon>Asterales</taxon>
        <taxon>Asteraceae</taxon>
        <taxon>Asteroideae</taxon>
        <taxon>Anthemideae</taxon>
        <taxon>Anthemidinae</taxon>
        <taxon>Tanacetum</taxon>
    </lineage>
</organism>
<sequence length="168" mass="18728">MLPQLNIDGLLEVEPMKLLDRKIVKKNNVVVVYTYAVELCYKVFINPSLSDVLCTVTAKALAMGKFAEAATQRFIEYSDLDKILNVSYNGDNSKSKKCMAAVPGTRDYSKQLSKDLCLLPLQTELESKNAKGLGLTINEKEEAREAALKEQKGDSCYAKASKTTWTRH</sequence>
<protein>
    <submittedName>
        <fullName evidence="8">Uncharacterized protein</fullName>
    </submittedName>
</protein>
<evidence type="ECO:0000313" key="9">
    <source>
        <dbReference type="Proteomes" id="UP001151760"/>
    </source>
</evidence>
<comment type="similarity">
    <text evidence="3">Belongs to the glycosyltransferase group 1 family. Glycosyltransferase 4 subfamily.</text>
</comment>
<comment type="subcellular location">
    <subcellularLocation>
        <location evidence="2">Membrane</location>
    </subcellularLocation>
    <subcellularLocation>
        <location evidence="1">Plastid</location>
        <location evidence="1">Chloroplast</location>
    </subcellularLocation>
</comment>
<evidence type="ECO:0000256" key="3">
    <source>
        <dbReference type="ARBA" id="ARBA00009481"/>
    </source>
</evidence>
<dbReference type="InterPro" id="IPR044525">
    <property type="entry name" value="DGDG1/2"/>
</dbReference>
<proteinExistence type="inferred from homology"/>
<evidence type="ECO:0000256" key="2">
    <source>
        <dbReference type="ARBA" id="ARBA00004370"/>
    </source>
</evidence>
<reference evidence="8" key="2">
    <citation type="submission" date="2022-01" db="EMBL/GenBank/DDBJ databases">
        <authorList>
            <person name="Yamashiro T."/>
            <person name="Shiraishi A."/>
            <person name="Satake H."/>
            <person name="Nakayama K."/>
        </authorList>
    </citation>
    <scope>NUCLEOTIDE SEQUENCE</scope>
</reference>
<keyword evidence="7" id="KW-0472">Membrane</keyword>
<dbReference type="EMBL" id="BQNB010016658">
    <property type="protein sequence ID" value="GJT54280.1"/>
    <property type="molecule type" value="Genomic_DNA"/>
</dbReference>
<gene>
    <name evidence="8" type="ORF">Tco_0989334</name>
</gene>
<accession>A0ABQ5ETG6</accession>
<evidence type="ECO:0000256" key="7">
    <source>
        <dbReference type="ARBA" id="ARBA00023136"/>
    </source>
</evidence>
<reference evidence="8" key="1">
    <citation type="journal article" date="2022" name="Int. J. Mol. Sci.">
        <title>Draft Genome of Tanacetum Coccineum: Genomic Comparison of Closely Related Tanacetum-Family Plants.</title>
        <authorList>
            <person name="Yamashiro T."/>
            <person name="Shiraishi A."/>
            <person name="Nakayama K."/>
            <person name="Satake H."/>
        </authorList>
    </citation>
    <scope>NUCLEOTIDE SEQUENCE</scope>
</reference>
<dbReference type="PANTHER" id="PTHR46132:SF6">
    <property type="entry name" value="DIGALACTOSYLDIACYLGLYCEROL SYNTHASE 1, CHLOROPLASTIC"/>
    <property type="match status" value="1"/>
</dbReference>
<evidence type="ECO:0000313" key="8">
    <source>
        <dbReference type="EMBL" id="GJT54280.1"/>
    </source>
</evidence>
<name>A0ABQ5ETG6_9ASTR</name>
<keyword evidence="6" id="KW-0808">Transferase</keyword>
<dbReference type="Proteomes" id="UP001151760">
    <property type="component" value="Unassembled WGS sequence"/>
</dbReference>
<keyword evidence="5" id="KW-0934">Plastid</keyword>
<evidence type="ECO:0000256" key="6">
    <source>
        <dbReference type="ARBA" id="ARBA00022679"/>
    </source>
</evidence>
<evidence type="ECO:0000256" key="5">
    <source>
        <dbReference type="ARBA" id="ARBA00022640"/>
    </source>
</evidence>
<evidence type="ECO:0000256" key="4">
    <source>
        <dbReference type="ARBA" id="ARBA00022528"/>
    </source>
</evidence>
<comment type="caution">
    <text evidence="8">The sequence shown here is derived from an EMBL/GenBank/DDBJ whole genome shotgun (WGS) entry which is preliminary data.</text>
</comment>
<keyword evidence="9" id="KW-1185">Reference proteome</keyword>